<dbReference type="AlphaFoldDB" id="A0ABD3SEM6"/>
<feature type="region of interest" description="Disordered" evidence="1">
    <location>
        <begin position="558"/>
        <end position="579"/>
    </location>
</feature>
<feature type="compositionally biased region" description="Polar residues" evidence="1">
    <location>
        <begin position="91"/>
        <end position="111"/>
    </location>
</feature>
<feature type="compositionally biased region" description="Gly residues" evidence="1">
    <location>
        <begin position="117"/>
        <end position="132"/>
    </location>
</feature>
<comment type="caution">
    <text evidence="2">The sequence shown here is derived from an EMBL/GenBank/DDBJ whole genome shotgun (WGS) entry which is preliminary data.</text>
</comment>
<dbReference type="Proteomes" id="UP001530377">
    <property type="component" value="Unassembled WGS sequence"/>
</dbReference>
<protein>
    <submittedName>
        <fullName evidence="2">Uncharacterized protein</fullName>
    </submittedName>
</protein>
<dbReference type="EMBL" id="JALLPB020000050">
    <property type="protein sequence ID" value="KAL3822968.1"/>
    <property type="molecule type" value="Genomic_DNA"/>
</dbReference>
<name>A0ABD3SEM6_9STRA</name>
<evidence type="ECO:0000313" key="2">
    <source>
        <dbReference type="EMBL" id="KAL3822968.1"/>
    </source>
</evidence>
<feature type="compositionally biased region" description="Polar residues" evidence="1">
    <location>
        <begin position="211"/>
        <end position="220"/>
    </location>
</feature>
<sequence>MLNALGFGGAINSPTQFESSASIESSTLRHHARSAFAALRRDPGGAAKGEGSYSSDDDDDDDDEDEGQGVFLVARNLDRQEKFQRGGNAERGSTSSSQPRRGTAMSSSVPNATDVRSGGGGGIKRRGNGGGRQQKFTRNNLVIQLPHPPPQDEINSDPATGSALAVGTMSAVRTTAVDINPRWDHPLAVLTNDENPPEKFDNVIPFESGDNVFSTNGDRTYSNDELDDDLDGEGHHTRQFSSDDRFFEGIHNSGLESLSFEQVSDVDLNTCMDVEIELVYNSSDLGSFDTDDEIDRDIGGFNEKERREMEKRILQWRKGRHAWMMNSVGGGAHRELGGIIGDVERGQEQQQEHQQREESFDIEDNCDCVAVELAPLPSAKSGTTTAAPTNIKKSSGSRRNHYHSKNGMPETLNSFLPPPSTSLHDDNDENDDEGGEARCLTSSSKNKYELRQLSQSYDDLNYFDRDPDHCGRYCCREAPSARYLRSGWKSLLWMSSFLFLLGWVFTDVKMKRFQEGSSEILLDDGQESNRGDNSIGRSKNIDDGDDYYESSALHLVEDDPRDHSSSPISNHRQNPPEYHGLEDDLIVETVASAASGKSMHHQASNIQFNKFVGIDTIIVLGICERHSTIAWLVDKLKRLYPDMKVTGGLPTIDSNATKKPTQRTLRNIPRTSRRLGRTIDPPSDDVIHHFGNVGLDASSEDDATDRNIAHQKPKNGHILVVAVSINPYAWIELMRVDSQHDPKYAPIGNNGGDILGWEEYVKAELPLVNGTILDLRAKNIRSALVESAQHDGVRVVIPVQFEDLVEPYSNYDNFASDESLTLPGIVGLLDQIQAQTGLRADESSGWQVPVKKENLFWADPLGCTGHVCFPTVNKINENFYYIRYLNENIDWSAEELIGYYKRSEPKPSVDQIVVLGERISGSEWLVEKLARCFPNTPVLYGFSRPGKWFQSEPKHTIASQSQTLVVSVFLNPLDWVENMRRHPINAPAHKGMDWHDFVTSPWVRKRSHLDDAISGTADANCSFGFSFEEVVPCKTARDPQSDSFPLYELHPASSISHAGDPYSSILELRADKIRNFLSAVAFDGVVDLISVRYEDLVWNEDAVDDNLYSTLPIPGIAGLLDMIRDRTSLVPDVDAGWVSDEDGTFEAEQLGVGAAKLDSHYVQWMNDHVNWEVEKLIGYSP</sequence>
<accession>A0ABD3SEM6</accession>
<feature type="region of interest" description="Disordered" evidence="1">
    <location>
        <begin position="523"/>
        <end position="545"/>
    </location>
</feature>
<evidence type="ECO:0000256" key="1">
    <source>
        <dbReference type="SAM" id="MobiDB-lite"/>
    </source>
</evidence>
<feature type="compositionally biased region" description="Polar residues" evidence="1">
    <location>
        <begin position="380"/>
        <end position="394"/>
    </location>
</feature>
<organism evidence="2 3">
    <name type="scientific">Cyclostephanos tholiformis</name>
    <dbReference type="NCBI Taxonomy" id="382380"/>
    <lineage>
        <taxon>Eukaryota</taxon>
        <taxon>Sar</taxon>
        <taxon>Stramenopiles</taxon>
        <taxon>Ochrophyta</taxon>
        <taxon>Bacillariophyta</taxon>
        <taxon>Coscinodiscophyceae</taxon>
        <taxon>Thalassiosirophycidae</taxon>
        <taxon>Stephanodiscales</taxon>
        <taxon>Stephanodiscaceae</taxon>
        <taxon>Cyclostephanos</taxon>
    </lineage>
</organism>
<evidence type="ECO:0000313" key="3">
    <source>
        <dbReference type="Proteomes" id="UP001530377"/>
    </source>
</evidence>
<feature type="compositionally biased region" description="Polar residues" evidence="1">
    <location>
        <begin position="12"/>
        <end position="26"/>
    </location>
</feature>
<feature type="compositionally biased region" description="Basic residues" evidence="1">
    <location>
        <begin position="395"/>
        <end position="404"/>
    </location>
</feature>
<feature type="region of interest" description="Disordered" evidence="1">
    <location>
        <begin position="189"/>
        <end position="237"/>
    </location>
</feature>
<proteinExistence type="predicted"/>
<feature type="region of interest" description="Disordered" evidence="1">
    <location>
        <begin position="379"/>
        <end position="443"/>
    </location>
</feature>
<feature type="compositionally biased region" description="Acidic residues" evidence="1">
    <location>
        <begin position="55"/>
        <end position="67"/>
    </location>
</feature>
<feature type="region of interest" description="Disordered" evidence="1">
    <location>
        <begin position="1"/>
        <end position="134"/>
    </location>
</feature>
<keyword evidence="3" id="KW-1185">Reference proteome</keyword>
<gene>
    <name evidence="2" type="ORF">ACHAXA_011683</name>
</gene>
<reference evidence="2 3" key="1">
    <citation type="submission" date="2024-10" db="EMBL/GenBank/DDBJ databases">
        <title>Updated reference genomes for cyclostephanoid diatoms.</title>
        <authorList>
            <person name="Roberts W.R."/>
            <person name="Alverson A.J."/>
        </authorList>
    </citation>
    <scope>NUCLEOTIDE SEQUENCE [LARGE SCALE GENOMIC DNA]</scope>
    <source>
        <strain evidence="2 3">AJA228-03</strain>
    </source>
</reference>